<organism evidence="1 2">
    <name type="scientific">candidate division WWE3 bacterium</name>
    <dbReference type="NCBI Taxonomy" id="2053526"/>
    <lineage>
        <taxon>Bacteria</taxon>
        <taxon>Katanobacteria</taxon>
    </lineage>
</organism>
<comment type="caution">
    <text evidence="1">The sequence shown here is derived from an EMBL/GenBank/DDBJ whole genome shotgun (WGS) entry which is preliminary data.</text>
</comment>
<reference evidence="1 2" key="1">
    <citation type="journal article" date="2017" name="ISME J.">
        <title>Energy and carbon metabolisms in a deep terrestrial subsurface fluid microbial community.</title>
        <authorList>
            <person name="Momper L."/>
            <person name="Jungbluth S.P."/>
            <person name="Lee M.D."/>
            <person name="Amend J.P."/>
        </authorList>
    </citation>
    <scope>NUCLEOTIDE SEQUENCE [LARGE SCALE GENOMIC DNA]</scope>
    <source>
        <strain evidence="1">SURF_46</strain>
    </source>
</reference>
<gene>
    <name evidence="1" type="ORF">C4561_04415</name>
</gene>
<name>A0A3A4ZCP2_UNCKA</name>
<evidence type="ECO:0000313" key="1">
    <source>
        <dbReference type="EMBL" id="RJR26991.1"/>
    </source>
</evidence>
<proteinExistence type="predicted"/>
<evidence type="ECO:0000313" key="2">
    <source>
        <dbReference type="Proteomes" id="UP000265540"/>
    </source>
</evidence>
<sequence length="152" mass="17418">MCDNPQPIARVVFIWGNGTDTQLITIGWNIRLQADMDPEDILKLLIAEFTRKLVDVRDYVWENSTFITMFFSTMCAICDGIMLPYIAATYEMQTLNDEAAHKILAPAHVLVAARAAEHYMEGWLESLLDLEETDPQFYNPSSWDEGNFYSLN</sequence>
<dbReference type="AlphaFoldDB" id="A0A3A4ZCP2"/>
<dbReference type="Proteomes" id="UP000265540">
    <property type="component" value="Unassembled WGS sequence"/>
</dbReference>
<protein>
    <submittedName>
        <fullName evidence="1">Uncharacterized protein</fullName>
    </submittedName>
</protein>
<dbReference type="EMBL" id="QZJF01000017">
    <property type="protein sequence ID" value="RJR26991.1"/>
    <property type="molecule type" value="Genomic_DNA"/>
</dbReference>
<accession>A0A3A4ZCP2</accession>